<comment type="similarity">
    <text evidence="4 11">Belongs to the protoporphyrinogen/coproporphyrinogen oxidase family. Coproporphyrinogen III oxidase subfamily.</text>
</comment>
<evidence type="ECO:0000256" key="1">
    <source>
        <dbReference type="ARBA" id="ARBA00001755"/>
    </source>
</evidence>
<keyword evidence="9 11" id="KW-0560">Oxidoreductase</keyword>
<dbReference type="Proteomes" id="UP000018890">
    <property type="component" value="Unassembled WGS sequence"/>
</dbReference>
<organism evidence="13 14">
    <name type="scientific">Halalkalibacter wakoensis JCM 9140</name>
    <dbReference type="NCBI Taxonomy" id="1236970"/>
    <lineage>
        <taxon>Bacteria</taxon>
        <taxon>Bacillati</taxon>
        <taxon>Bacillota</taxon>
        <taxon>Bacilli</taxon>
        <taxon>Bacillales</taxon>
        <taxon>Bacillaceae</taxon>
        <taxon>Halalkalibacter</taxon>
    </lineage>
</organism>
<dbReference type="InterPro" id="IPR002937">
    <property type="entry name" value="Amino_oxidase"/>
</dbReference>
<feature type="domain" description="Amine oxidase" evidence="12">
    <location>
        <begin position="15"/>
        <end position="442"/>
    </location>
</feature>
<gene>
    <name evidence="13" type="ORF">JCM9140_4716</name>
</gene>
<comment type="function">
    <text evidence="11">Involved in coproporphyrin-dependent heme b biosynthesis. Catalyzes the oxidation of coproporphyrinogen III to coproporphyrin III.</text>
</comment>
<evidence type="ECO:0000256" key="8">
    <source>
        <dbReference type="ARBA" id="ARBA00022827"/>
    </source>
</evidence>
<accession>W4Q939</accession>
<dbReference type="GO" id="GO:0005737">
    <property type="term" value="C:cytoplasm"/>
    <property type="evidence" value="ECO:0007669"/>
    <property type="project" value="UniProtKB-SubCell"/>
</dbReference>
<dbReference type="InterPro" id="IPR036188">
    <property type="entry name" value="FAD/NAD-bd_sf"/>
</dbReference>
<dbReference type="InterPro" id="IPR050464">
    <property type="entry name" value="Zeta_carotene_desat/Oxidored"/>
</dbReference>
<comment type="cofactor">
    <cofactor evidence="2 11">
        <name>FAD</name>
        <dbReference type="ChEBI" id="CHEBI:57692"/>
    </cofactor>
</comment>
<name>W4Q939_9BACI</name>
<proteinExistence type="inferred from homology"/>
<evidence type="ECO:0000256" key="3">
    <source>
        <dbReference type="ARBA" id="ARBA00004744"/>
    </source>
</evidence>
<evidence type="ECO:0000313" key="14">
    <source>
        <dbReference type="Proteomes" id="UP000018890"/>
    </source>
</evidence>
<sequence length="446" mass="50010">MHYLSKQKKKHNLDLNLILIEKNEFLGGKIHSVSTDEFIMETGADSIVARHESVMPLIEDLQLQEQVVYNSTGVSYLFSQNELHAIPADSIFGIPTSVESLYKSTLVSEKGKQEALKDLEKENKQFTKEDSIGAFLEFFLGKELVEKQIAPVLSGVYSGNLNKLSIASTLPYLLDYKNKYGSIIKGLEKNKETFNAQSAKKFISFKNGMSTLMDRMEEELSESLILKGVTTTNIKKEDQQYQITFSNHQPIYADNVVITTPHHVAQRLLDDKRLHADFAQLLNSSLKSIYLGFDIADEELPADGTGFIVSNSDSVLCDACTWTSRKWEHTSKKRNLLVRLFYKSSNPSYSALKQMSKDDFIQTALTDVQKSLGLQAQPTAVEVTFWDELMPNYTLSHSEAVRSLNEKMTSFFPNVTLAGCSYFGVGIGACIKNGQDTAEQLINSIL</sequence>
<dbReference type="InterPro" id="IPR004572">
    <property type="entry name" value="Protoporphyrinogen_oxidase"/>
</dbReference>
<dbReference type="PANTHER" id="PTHR42923:SF3">
    <property type="entry name" value="PROTOPORPHYRINOGEN OXIDASE"/>
    <property type="match status" value="1"/>
</dbReference>
<comment type="caution">
    <text evidence="13">The sequence shown here is derived from an EMBL/GenBank/DDBJ whole genome shotgun (WGS) entry which is preliminary data.</text>
</comment>
<keyword evidence="7 11" id="KW-0285">Flavoprotein</keyword>
<dbReference type="AlphaFoldDB" id="W4Q939"/>
<dbReference type="EC" id="1.3.3.15" evidence="5 11"/>
<evidence type="ECO:0000256" key="4">
    <source>
        <dbReference type="ARBA" id="ARBA00008310"/>
    </source>
</evidence>
<dbReference type="Gene3D" id="3.90.660.20">
    <property type="entry name" value="Protoporphyrinogen oxidase, mitochondrial, domain 2"/>
    <property type="match status" value="1"/>
</dbReference>
<dbReference type="SUPFAM" id="SSF54373">
    <property type="entry name" value="FAD-linked reductases, C-terminal domain"/>
    <property type="match status" value="1"/>
</dbReference>
<keyword evidence="14" id="KW-1185">Reference proteome</keyword>
<dbReference type="Pfam" id="PF01593">
    <property type="entry name" value="Amino_oxidase"/>
    <property type="match status" value="1"/>
</dbReference>
<evidence type="ECO:0000256" key="7">
    <source>
        <dbReference type="ARBA" id="ARBA00022630"/>
    </source>
</evidence>
<dbReference type="STRING" id="1236970.JCM9140_4716"/>
<dbReference type="UniPathway" id="UPA00252"/>
<evidence type="ECO:0000256" key="5">
    <source>
        <dbReference type="ARBA" id="ARBA00012402"/>
    </source>
</evidence>
<evidence type="ECO:0000256" key="11">
    <source>
        <dbReference type="RuleBase" id="RU364052"/>
    </source>
</evidence>
<evidence type="ECO:0000256" key="6">
    <source>
        <dbReference type="ARBA" id="ARBA00019046"/>
    </source>
</evidence>
<evidence type="ECO:0000256" key="9">
    <source>
        <dbReference type="ARBA" id="ARBA00023002"/>
    </source>
</evidence>
<keyword evidence="10 11" id="KW-0350">Heme biosynthesis</keyword>
<dbReference type="GO" id="GO:0004729">
    <property type="term" value="F:oxygen-dependent protoporphyrinogen oxidase activity"/>
    <property type="evidence" value="ECO:0007669"/>
    <property type="project" value="UniProtKB-UniRule"/>
</dbReference>
<evidence type="ECO:0000256" key="10">
    <source>
        <dbReference type="ARBA" id="ARBA00023133"/>
    </source>
</evidence>
<dbReference type="NCBIfam" id="TIGR00562">
    <property type="entry name" value="proto_IX_ox"/>
    <property type="match status" value="1"/>
</dbReference>
<evidence type="ECO:0000313" key="13">
    <source>
        <dbReference type="EMBL" id="GAE28477.1"/>
    </source>
</evidence>
<comment type="subcellular location">
    <subcellularLocation>
        <location evidence="11">Cytoplasm</location>
    </subcellularLocation>
</comment>
<dbReference type="GO" id="GO:0006783">
    <property type="term" value="P:heme biosynthetic process"/>
    <property type="evidence" value="ECO:0007669"/>
    <property type="project" value="UniProtKB-UniRule"/>
</dbReference>
<reference evidence="13" key="1">
    <citation type="journal article" date="2014" name="Genome Announc.">
        <title>Draft Genome Sequences of Three Alkaliphilic Bacillus Strains, Bacillus wakoensis JCM 9140T, Bacillus akibai JCM 9157T, and Bacillus hemicellulosilyticus JCM 9152T.</title>
        <authorList>
            <person name="Yuki M."/>
            <person name="Oshima K."/>
            <person name="Suda W."/>
            <person name="Oshida Y."/>
            <person name="Kitamura K."/>
            <person name="Iida T."/>
            <person name="Hattori M."/>
            <person name="Ohkuma M."/>
        </authorList>
    </citation>
    <scope>NUCLEOTIDE SEQUENCE [LARGE SCALE GENOMIC DNA]</scope>
    <source>
        <strain evidence="13">JCM 9140</strain>
    </source>
</reference>
<keyword evidence="8 11" id="KW-0274">FAD</keyword>
<dbReference type="SUPFAM" id="SSF51905">
    <property type="entry name" value="FAD/NAD(P)-binding domain"/>
    <property type="match status" value="1"/>
</dbReference>
<dbReference type="PANTHER" id="PTHR42923">
    <property type="entry name" value="PROTOPORPHYRINOGEN OXIDASE"/>
    <property type="match status" value="1"/>
</dbReference>
<dbReference type="NCBIfam" id="NF009081">
    <property type="entry name" value="PRK12416.1"/>
    <property type="match status" value="1"/>
</dbReference>
<dbReference type="EMBL" id="BAUT01000111">
    <property type="protein sequence ID" value="GAE28477.1"/>
    <property type="molecule type" value="Genomic_DNA"/>
</dbReference>
<dbReference type="Gene3D" id="3.50.50.60">
    <property type="entry name" value="FAD/NAD(P)-binding domain"/>
    <property type="match status" value="1"/>
</dbReference>
<evidence type="ECO:0000256" key="2">
    <source>
        <dbReference type="ARBA" id="ARBA00001974"/>
    </source>
</evidence>
<comment type="pathway">
    <text evidence="3 11">Porphyrin-containing compound metabolism; protoheme biosynthesis.</text>
</comment>
<comment type="catalytic activity">
    <reaction evidence="1">
        <text>coproporphyrinogen III + 3 O2 = coproporphyrin III + 3 H2O2</text>
        <dbReference type="Rhea" id="RHEA:43436"/>
        <dbReference type="ChEBI" id="CHEBI:15379"/>
        <dbReference type="ChEBI" id="CHEBI:16240"/>
        <dbReference type="ChEBI" id="CHEBI:57309"/>
        <dbReference type="ChEBI" id="CHEBI:131725"/>
        <dbReference type="EC" id="1.3.3.15"/>
    </reaction>
    <physiologicalReaction direction="left-to-right" evidence="1">
        <dbReference type="Rhea" id="RHEA:43437"/>
    </physiologicalReaction>
</comment>
<dbReference type="Gene3D" id="1.10.3110.10">
    <property type="entry name" value="protoporphyrinogen ix oxidase, domain 3"/>
    <property type="match status" value="1"/>
</dbReference>
<keyword evidence="11" id="KW-0963">Cytoplasm</keyword>
<evidence type="ECO:0000259" key="12">
    <source>
        <dbReference type="Pfam" id="PF01593"/>
    </source>
</evidence>
<protein>
    <recommendedName>
        <fullName evidence="6 11">Coproporphyrinogen III oxidase</fullName>
        <ecNumber evidence="5 11">1.3.3.15</ecNumber>
    </recommendedName>
</protein>